<dbReference type="InterPro" id="IPR032834">
    <property type="entry name" value="NatK-like_C"/>
</dbReference>
<dbReference type="Pfam" id="PF14501">
    <property type="entry name" value="HATPase_c_5"/>
    <property type="match status" value="1"/>
</dbReference>
<evidence type="ECO:0000256" key="1">
    <source>
        <dbReference type="SAM" id="Coils"/>
    </source>
</evidence>
<organism evidence="5 6">
    <name type="scientific">Faecalibacterium wellingii</name>
    <dbReference type="NCBI Taxonomy" id="2929491"/>
    <lineage>
        <taxon>Bacteria</taxon>
        <taxon>Bacillati</taxon>
        <taxon>Bacillota</taxon>
        <taxon>Clostridia</taxon>
        <taxon>Eubacteriales</taxon>
        <taxon>Oscillospiraceae</taxon>
        <taxon>Faecalibacterium</taxon>
    </lineage>
</organism>
<accession>A0AB35Y3U4</accession>
<dbReference type="GO" id="GO:0042802">
    <property type="term" value="F:identical protein binding"/>
    <property type="evidence" value="ECO:0007669"/>
    <property type="project" value="TreeGrafter"/>
</dbReference>
<protein>
    <submittedName>
        <fullName evidence="5">GHKL domain-containing protein</fullName>
    </submittedName>
</protein>
<keyword evidence="2" id="KW-0472">Membrane</keyword>
<feature type="transmembrane region" description="Helical" evidence="2">
    <location>
        <begin position="186"/>
        <end position="205"/>
    </location>
</feature>
<dbReference type="PANTHER" id="PTHR40448">
    <property type="entry name" value="TWO-COMPONENT SENSOR HISTIDINE KINASE"/>
    <property type="match status" value="1"/>
</dbReference>
<feature type="transmembrane region" description="Helical" evidence="2">
    <location>
        <begin position="121"/>
        <end position="142"/>
    </location>
</feature>
<evidence type="ECO:0000313" key="6">
    <source>
        <dbReference type="Proteomes" id="UP001373196"/>
    </source>
</evidence>
<gene>
    <name evidence="5" type="ORF">WF834_07435</name>
</gene>
<dbReference type="Pfam" id="PF14689">
    <property type="entry name" value="SPOB_a"/>
    <property type="match status" value="1"/>
</dbReference>
<evidence type="ECO:0000256" key="2">
    <source>
        <dbReference type="SAM" id="Phobius"/>
    </source>
</evidence>
<feature type="transmembrane region" description="Helical" evidence="2">
    <location>
        <begin position="39"/>
        <end position="60"/>
    </location>
</feature>
<dbReference type="InterPro" id="IPR039506">
    <property type="entry name" value="SPOB_a"/>
</dbReference>
<reference evidence="5" key="1">
    <citation type="submission" date="2024-03" db="EMBL/GenBank/DDBJ databases">
        <authorList>
            <person name="Plomp N."/>
            <person name="Harmsen H.J."/>
        </authorList>
    </citation>
    <scope>NUCLEOTIDE SEQUENCE</scope>
    <source>
        <strain evidence="5">HTF-128</strain>
    </source>
</reference>
<dbReference type="InterPro" id="IPR036890">
    <property type="entry name" value="HATPase_C_sf"/>
</dbReference>
<keyword evidence="2" id="KW-0812">Transmembrane</keyword>
<keyword evidence="1" id="KW-0175">Coiled coil</keyword>
<name>A0AB35Y3U4_9FIRM</name>
<dbReference type="EMBL" id="JBBFGL010000006">
    <property type="protein sequence ID" value="MEJ5196010.1"/>
    <property type="molecule type" value="Genomic_DNA"/>
</dbReference>
<feature type="coiled-coil region" evidence="1">
    <location>
        <begin position="214"/>
        <end position="241"/>
    </location>
</feature>
<dbReference type="Proteomes" id="UP001373196">
    <property type="component" value="Unassembled WGS sequence"/>
</dbReference>
<proteinExistence type="predicted"/>
<dbReference type="AlphaFoldDB" id="A0AB35Y3U4"/>
<sequence>MSRLLTEALSLCNLAAVGIFGIVLSAAFCEIEWTRCHKLLLVGCTILMLALQGVVSLRWGTGLARYLYPLITHLPLWLLLAAMTRRALWPLVSVLTAYLCCQLRRWAALLVIALFPAGGTVLQDATELIVTLPILLVLIRWIAPSVRALSRSPLLLQLQFGMIPLLSYLFDYFTRIYTDLLSSGNQAAVEFMPFVCSLAYLGFVLHTTQEQQLRSQLEQTRNSLNLQVAQAVREIEAMRESQRKASTYRHDLRHHLQYLSACIENGRTEAAQEYIHSVCAEIEASKVNVYCENEAANLILSSFAARAQHDGIDFRVHAAIPLILPLPDSDLCVLFSNALENALHAGQRQKQAGKPAVVETTAYEKNGRLFVQIANSCSFPVQFDAQGVPTTSQPGHGLGVRSICAIVEQYGGMYSFARQQDQFVLRISL</sequence>
<dbReference type="Gene3D" id="3.30.565.10">
    <property type="entry name" value="Histidine kinase-like ATPase, C-terminal domain"/>
    <property type="match status" value="1"/>
</dbReference>
<dbReference type="RefSeq" id="WP_339395426.1">
    <property type="nucleotide sequence ID" value="NZ_JBBFGL010000006.1"/>
</dbReference>
<feature type="domain" description="SpoOB alpha-helical" evidence="4">
    <location>
        <begin position="233"/>
        <end position="284"/>
    </location>
</feature>
<evidence type="ECO:0000313" key="5">
    <source>
        <dbReference type="EMBL" id="MEJ5196010.1"/>
    </source>
</evidence>
<keyword evidence="2" id="KW-1133">Transmembrane helix</keyword>
<dbReference type="SUPFAM" id="SSF55874">
    <property type="entry name" value="ATPase domain of HSP90 chaperone/DNA topoisomerase II/histidine kinase"/>
    <property type="match status" value="1"/>
</dbReference>
<evidence type="ECO:0000259" key="4">
    <source>
        <dbReference type="Pfam" id="PF14689"/>
    </source>
</evidence>
<dbReference type="Gene3D" id="1.10.287.130">
    <property type="match status" value="1"/>
</dbReference>
<feature type="transmembrane region" description="Helical" evidence="2">
    <location>
        <begin position="154"/>
        <end position="174"/>
    </location>
</feature>
<dbReference type="PANTHER" id="PTHR40448:SF1">
    <property type="entry name" value="TWO-COMPONENT SENSOR HISTIDINE KINASE"/>
    <property type="match status" value="1"/>
</dbReference>
<feature type="transmembrane region" description="Helical" evidence="2">
    <location>
        <begin position="6"/>
        <end position="27"/>
    </location>
</feature>
<comment type="caution">
    <text evidence="5">The sequence shown here is derived from an EMBL/GenBank/DDBJ whole genome shotgun (WGS) entry which is preliminary data.</text>
</comment>
<feature type="domain" description="Sensor histidine kinase NatK-like C-terminal" evidence="3">
    <location>
        <begin position="330"/>
        <end position="428"/>
    </location>
</feature>
<evidence type="ECO:0000259" key="3">
    <source>
        <dbReference type="Pfam" id="PF14501"/>
    </source>
</evidence>